<organism evidence="1 2">
    <name type="scientific">Nephila pilipes</name>
    <name type="common">Giant wood spider</name>
    <name type="synonym">Nephila maculata</name>
    <dbReference type="NCBI Taxonomy" id="299642"/>
    <lineage>
        <taxon>Eukaryota</taxon>
        <taxon>Metazoa</taxon>
        <taxon>Ecdysozoa</taxon>
        <taxon>Arthropoda</taxon>
        <taxon>Chelicerata</taxon>
        <taxon>Arachnida</taxon>
        <taxon>Araneae</taxon>
        <taxon>Araneomorphae</taxon>
        <taxon>Entelegynae</taxon>
        <taxon>Araneoidea</taxon>
        <taxon>Nephilidae</taxon>
        <taxon>Nephila</taxon>
    </lineage>
</organism>
<evidence type="ECO:0000313" key="1">
    <source>
        <dbReference type="EMBL" id="GFT56587.1"/>
    </source>
</evidence>
<proteinExistence type="predicted"/>
<reference evidence="1" key="1">
    <citation type="submission" date="2020-08" db="EMBL/GenBank/DDBJ databases">
        <title>Multicomponent nature underlies the extraordinary mechanical properties of spider dragline silk.</title>
        <authorList>
            <person name="Kono N."/>
            <person name="Nakamura H."/>
            <person name="Mori M."/>
            <person name="Yoshida Y."/>
            <person name="Ohtoshi R."/>
            <person name="Malay A.D."/>
            <person name="Moran D.A.P."/>
            <person name="Tomita M."/>
            <person name="Numata K."/>
            <person name="Arakawa K."/>
        </authorList>
    </citation>
    <scope>NUCLEOTIDE SEQUENCE</scope>
</reference>
<comment type="caution">
    <text evidence="1">The sequence shown here is derived from an EMBL/GenBank/DDBJ whole genome shotgun (WGS) entry which is preliminary data.</text>
</comment>
<evidence type="ECO:0000313" key="2">
    <source>
        <dbReference type="Proteomes" id="UP000887013"/>
    </source>
</evidence>
<dbReference type="Proteomes" id="UP000887013">
    <property type="component" value="Unassembled WGS sequence"/>
</dbReference>
<keyword evidence="2" id="KW-1185">Reference proteome</keyword>
<dbReference type="EMBL" id="BMAW01113349">
    <property type="protein sequence ID" value="GFT56587.1"/>
    <property type="molecule type" value="Genomic_DNA"/>
</dbReference>
<accession>A0A8X6P9W7</accession>
<protein>
    <submittedName>
        <fullName evidence="1">Uncharacterized protein</fullName>
    </submittedName>
</protein>
<name>A0A8X6P9W7_NEPPI</name>
<gene>
    <name evidence="1" type="ORF">NPIL_631111</name>
</gene>
<dbReference type="AlphaFoldDB" id="A0A8X6P9W7"/>
<sequence length="124" mass="14484">MKSERWHRQIKYEESGGTICKGKKGIHFEYSEDVFIDYYKQLNRSACHIKPKTIAMIPVQGHCNFSRDSIRWVNFVAHTEGHQILHALNGMGEQKIAGYDVDGFFKKRILDIFIMAVKFVMMEI</sequence>